<dbReference type="SMART" id="SM00256">
    <property type="entry name" value="FBOX"/>
    <property type="match status" value="1"/>
</dbReference>
<dbReference type="PROSITE" id="PS50181">
    <property type="entry name" value="FBOX"/>
    <property type="match status" value="1"/>
</dbReference>
<dbReference type="Pfam" id="PF00646">
    <property type="entry name" value="F-box"/>
    <property type="match status" value="1"/>
</dbReference>
<evidence type="ECO:0000259" key="1">
    <source>
        <dbReference type="PROSITE" id="PS50181"/>
    </source>
</evidence>
<protein>
    <submittedName>
        <fullName evidence="2">F-box-like family protein</fullName>
    </submittedName>
</protein>
<dbReference type="SUPFAM" id="SSF81383">
    <property type="entry name" value="F-box domain"/>
    <property type="match status" value="1"/>
</dbReference>
<gene>
    <name evidence="2" type="ORF">LCMAC102_01500</name>
</gene>
<accession>A0A481YUA8</accession>
<reference evidence="2" key="1">
    <citation type="journal article" date="2019" name="MBio">
        <title>Virus Genomes from Deep Sea Sediments Expand the Ocean Megavirome and Support Independent Origins of Viral Gigantism.</title>
        <authorList>
            <person name="Backstrom D."/>
            <person name="Yutin N."/>
            <person name="Jorgensen S.L."/>
            <person name="Dharamshi J."/>
            <person name="Homa F."/>
            <person name="Zaremba-Niedwiedzka K."/>
            <person name="Spang A."/>
            <person name="Wolf Y.I."/>
            <person name="Koonin E.V."/>
            <person name="Ettema T.J."/>
        </authorList>
    </citation>
    <scope>NUCLEOTIDE SEQUENCE</scope>
</reference>
<evidence type="ECO:0000313" key="2">
    <source>
        <dbReference type="EMBL" id="QBK86355.1"/>
    </source>
</evidence>
<organism evidence="2">
    <name type="scientific">Marseillevirus LCMAC102</name>
    <dbReference type="NCBI Taxonomy" id="2506603"/>
    <lineage>
        <taxon>Viruses</taxon>
        <taxon>Varidnaviria</taxon>
        <taxon>Bamfordvirae</taxon>
        <taxon>Nucleocytoviricota</taxon>
        <taxon>Megaviricetes</taxon>
        <taxon>Pimascovirales</taxon>
        <taxon>Pimascovirales incertae sedis</taxon>
        <taxon>Marseilleviridae</taxon>
    </lineage>
</organism>
<feature type="domain" description="F-box" evidence="1">
    <location>
        <begin position="43"/>
        <end position="92"/>
    </location>
</feature>
<name>A0A481YUA8_9VIRU</name>
<proteinExistence type="predicted"/>
<dbReference type="InterPro" id="IPR001810">
    <property type="entry name" value="F-box_dom"/>
</dbReference>
<dbReference type="InterPro" id="IPR036047">
    <property type="entry name" value="F-box-like_dom_sf"/>
</dbReference>
<sequence length="189" mass="21866">MPKKKSPVGKIYNEKTKRYVLRTGVVGKSILAKQKMKRESVNPANFESIPNEIIREILLELDSKDLKSACSTNKRIRMICNDPGFQTKYKELHPKKIPMVNLKGKLVPQPAVGDEVFVEGYKFSVWFVKKQTGIVHYLHIEEYEEGEEGTRDTAELILNMQQGKWEFFGTGDTYGFIKRKPKNIRFVRP</sequence>
<dbReference type="EMBL" id="MK500334">
    <property type="protein sequence ID" value="QBK86355.1"/>
    <property type="molecule type" value="Genomic_DNA"/>
</dbReference>